<dbReference type="PRINTS" id="PR01415">
    <property type="entry name" value="ANKYRIN"/>
</dbReference>
<keyword evidence="1" id="KW-0677">Repeat</keyword>
<organism evidence="5 6">
    <name type="scientific">Agrocybe chaxingu</name>
    <dbReference type="NCBI Taxonomy" id="84603"/>
    <lineage>
        <taxon>Eukaryota</taxon>
        <taxon>Fungi</taxon>
        <taxon>Dikarya</taxon>
        <taxon>Basidiomycota</taxon>
        <taxon>Agaricomycotina</taxon>
        <taxon>Agaricomycetes</taxon>
        <taxon>Agaricomycetidae</taxon>
        <taxon>Agaricales</taxon>
        <taxon>Agaricineae</taxon>
        <taxon>Strophariaceae</taxon>
        <taxon>Agrocybe</taxon>
    </lineage>
</organism>
<evidence type="ECO:0000256" key="3">
    <source>
        <dbReference type="PROSITE-ProRule" id="PRU00023"/>
    </source>
</evidence>
<feature type="region of interest" description="Disordered" evidence="4">
    <location>
        <begin position="1715"/>
        <end position="1753"/>
    </location>
</feature>
<feature type="region of interest" description="Disordered" evidence="4">
    <location>
        <begin position="584"/>
        <end position="655"/>
    </location>
</feature>
<evidence type="ECO:0000313" key="5">
    <source>
        <dbReference type="EMBL" id="KAJ3511469.1"/>
    </source>
</evidence>
<dbReference type="InterPro" id="IPR036770">
    <property type="entry name" value="Ankyrin_rpt-contain_sf"/>
</dbReference>
<evidence type="ECO:0000256" key="4">
    <source>
        <dbReference type="SAM" id="MobiDB-lite"/>
    </source>
</evidence>
<feature type="repeat" description="ANK" evidence="3">
    <location>
        <begin position="1483"/>
        <end position="1505"/>
    </location>
</feature>
<dbReference type="Proteomes" id="UP001148786">
    <property type="component" value="Unassembled WGS sequence"/>
</dbReference>
<dbReference type="SMART" id="SM00248">
    <property type="entry name" value="ANK"/>
    <property type="match status" value="11"/>
</dbReference>
<evidence type="ECO:0000256" key="2">
    <source>
        <dbReference type="ARBA" id="ARBA00023043"/>
    </source>
</evidence>
<dbReference type="SUPFAM" id="SSF140860">
    <property type="entry name" value="Pseudo ankyrin repeat-like"/>
    <property type="match status" value="1"/>
</dbReference>
<dbReference type="Pfam" id="PF12796">
    <property type="entry name" value="Ank_2"/>
    <property type="match status" value="2"/>
</dbReference>
<dbReference type="PROSITE" id="PS50088">
    <property type="entry name" value="ANK_REPEAT"/>
    <property type="match status" value="3"/>
</dbReference>
<dbReference type="InterPro" id="IPR002110">
    <property type="entry name" value="Ankyrin_rpt"/>
</dbReference>
<feature type="compositionally biased region" description="Basic and acidic residues" evidence="4">
    <location>
        <begin position="584"/>
        <end position="603"/>
    </location>
</feature>
<gene>
    <name evidence="5" type="ORF">NLJ89_g4078</name>
</gene>
<reference evidence="5" key="1">
    <citation type="submission" date="2022-07" db="EMBL/GenBank/DDBJ databases">
        <title>Genome Sequence of Agrocybe chaxingu.</title>
        <authorList>
            <person name="Buettner E."/>
        </authorList>
    </citation>
    <scope>NUCLEOTIDE SEQUENCE</scope>
    <source>
        <strain evidence="5">MP-N11</strain>
    </source>
</reference>
<feature type="compositionally biased region" description="Acidic residues" evidence="4">
    <location>
        <begin position="1133"/>
        <end position="1151"/>
    </location>
</feature>
<dbReference type="EMBL" id="JANKHO010000325">
    <property type="protein sequence ID" value="KAJ3511469.1"/>
    <property type="molecule type" value="Genomic_DNA"/>
</dbReference>
<feature type="compositionally biased region" description="Basic and acidic residues" evidence="4">
    <location>
        <begin position="611"/>
        <end position="625"/>
    </location>
</feature>
<evidence type="ECO:0000313" key="6">
    <source>
        <dbReference type="Proteomes" id="UP001148786"/>
    </source>
</evidence>
<feature type="region of interest" description="Disordered" evidence="4">
    <location>
        <begin position="1121"/>
        <end position="1157"/>
    </location>
</feature>
<dbReference type="PROSITE" id="PS50297">
    <property type="entry name" value="ANK_REP_REGION"/>
    <property type="match status" value="3"/>
</dbReference>
<name>A0A9W8K3R3_9AGAR</name>
<dbReference type="OrthoDB" id="539213at2759"/>
<feature type="compositionally biased region" description="Basic and acidic residues" evidence="4">
    <location>
        <begin position="1718"/>
        <end position="1736"/>
    </location>
</feature>
<evidence type="ECO:0008006" key="7">
    <source>
        <dbReference type="Google" id="ProtNLM"/>
    </source>
</evidence>
<protein>
    <recommendedName>
        <fullName evidence="7">Ankyrin repeat protein</fullName>
    </recommendedName>
</protein>
<accession>A0A9W8K3R3</accession>
<keyword evidence="6" id="KW-1185">Reference proteome</keyword>
<feature type="compositionally biased region" description="Acidic residues" evidence="4">
    <location>
        <begin position="1664"/>
        <end position="1679"/>
    </location>
</feature>
<feature type="repeat" description="ANK" evidence="3">
    <location>
        <begin position="555"/>
        <end position="587"/>
    </location>
</feature>
<keyword evidence="2 3" id="KW-0040">ANK repeat</keyword>
<dbReference type="PANTHER" id="PTHR24198:SF165">
    <property type="entry name" value="ANKYRIN REPEAT-CONTAINING PROTEIN-RELATED"/>
    <property type="match status" value="1"/>
</dbReference>
<feature type="repeat" description="ANK" evidence="3">
    <location>
        <begin position="669"/>
        <end position="701"/>
    </location>
</feature>
<evidence type="ECO:0000256" key="1">
    <source>
        <dbReference type="ARBA" id="ARBA00022737"/>
    </source>
</evidence>
<dbReference type="PANTHER" id="PTHR24198">
    <property type="entry name" value="ANKYRIN REPEAT AND PROTEIN KINASE DOMAIN-CONTAINING PROTEIN"/>
    <property type="match status" value="1"/>
</dbReference>
<proteinExistence type="predicted"/>
<feature type="compositionally biased region" description="Acidic residues" evidence="4">
    <location>
        <begin position="626"/>
        <end position="637"/>
    </location>
</feature>
<dbReference type="SUPFAM" id="SSF48403">
    <property type="entry name" value="Ankyrin repeat"/>
    <property type="match status" value="1"/>
</dbReference>
<feature type="region of interest" description="Disordered" evidence="4">
    <location>
        <begin position="1660"/>
        <end position="1685"/>
    </location>
</feature>
<comment type="caution">
    <text evidence="5">The sequence shown here is derived from an EMBL/GenBank/DDBJ whole genome shotgun (WGS) entry which is preliminary data.</text>
</comment>
<dbReference type="Gene3D" id="1.25.40.20">
    <property type="entry name" value="Ankyrin repeat-containing domain"/>
    <property type="match status" value="4"/>
</dbReference>
<sequence length="1765" mass="199269">MWQQPTPEADAFIERINALPNEPGVSLDHALNPSLVEEEELRRLFATDPQNTRLAHPHVGLIDLFNAPASIRTARPRVVRDPEDLSAKYVLPVSEAKRRKEGTPCMVADVDEFKKNWAIFTEGSLSQLLDWNNVIAAGGSVLACLAPLEAVHTASKRAICKHYHSNAYPASDIDLFLWGLNVEQAEAKIKTIYEAVRDSIPWDVTCIRTKHTVSIHSQYPYRSVQIVLRLYQSPAEILAGFDIDAPCCAYDGQRVWTNPRAVIAMMLQCNTVDMTRRSPSYEVRLAKYVMRGFEVHVPDLKREEIDPTIYERAVVRMAGLARLLVLEKRNRRGRNLKGDLKEGDIIAGLEMNDYDVTSLHIPYGPGWDARRIDKLVYQTVKWHRPWNELIKDAVSIDTPLFLVLWKNVSRIAVKYADISPYSAFILNEYFIQTCPEPIDDDERGLQEKEDETYIRGRIKFIEENPGRQSISGSFNPIDDGEWADQAYLKPSQQLFKAIVASDRDAVQKLVKEGIDINQRDHVGRTSLHVAILVKATHIACDLIDAGARLTARLVDGRTPLHLAAQYNDLTLVCKLSEKSAVNLAEDRKKNPKKYEDEEKEKATKAQVDAAEAERPSSEDDWSSHDDDVECEEDENDNTQDNIDAAPGDIPEDVEDEPDIINVNEHEWDFGFTPLSYAVLFASNTLIEKLIAEGADINLPTKGTDASNRTPLHPLALTAIREDENEACNVAECLITAGANSSIANDKMWTILHSIVCSGKAKLLATVLRCDKHAESMLNFPSFDWNNVIFPVTTAVEKQRYGILAVMLSHNVKLDLQEEDITRAFEAASPKYRPSGTDDVKNHVELAYQPVESALLNQDYFVQLLLSLGAAYNIGLKGTFDRYASIEERRTILDWVEYAINQLSSEIKKLDTKKPSKTSRRGSASAWAKFLEQYKEAAKNTKEADRLRKRDEWSKAKKLRAFKATKEYLEAVNRLLEARGAKSWKEVYPDIDTEASPKAHADEDDNDDEKKNQDVKYAWMTNKYRRENVPQHLIKSYDELYQACFAGDDATIKRLCLPSEGAMKAGARPLSIYVLVPESSGSYEKDGFTPLFAAVAGGKWETTKLIMNVAVAQHHTEDPRAKTFKTRVNLDGNASDDSDSDSDTEMDSDSDGTVDKQETFVDVATQPSSIRSPIKPHELLDVSFKYQGKRGDLLAKAIIDNDASAFVRLANLYQMISRPLDNKSEDLLGLLLENDRPELLDEYIKRTGLGIDMEAAQKDNNDPLPKVINDKNKIYLGLNVHGKKRADLATKNDPDAATTNKNHYPLVWRAAKKSANEILKYLARERPLAAYAHYSKTHTHDRARWLERATDLKKCLPEWLGWMTSSLGESPLTAAITGDKEKSVKTLELLFELAPQLMSTALQIRIKLVGYTPLILAARRGCSIATIDLLFSKSLSPMDHDEVKGWNIYHYLASQREPKVFKHLLNKLPRGANEFFLTQQGKKDMSTPLHIAVKNHNKEIMKLILEYDKTSLLMRNIQGSMPFHISIALDAVETTQLFLPHLDAKALQTEDGVGNTPLEISSLHAINERLNSFIRARNQTPEGIDTGYLDMHSYPFKWSLGMVNDIEKEVSYLRQIIEIILPEERKKRRTKLVWELNTFATMIESRLKTLRPIFVEEIKSHVDGGDSDSEDEDEDEDEESSIDRPKMLQLVREAVHSQPANRQLIHVADVQKSVSADLKSAREKVEAENEKPKKEDGGLEDENDDSERKNLERSMVGAAGYIDFDD</sequence>